<dbReference type="Gene3D" id="3.90.79.10">
    <property type="entry name" value="Nucleoside Triphosphate Pyrophosphohydrolase"/>
    <property type="match status" value="1"/>
</dbReference>
<evidence type="ECO:0000256" key="2">
    <source>
        <dbReference type="ARBA" id="ARBA00001947"/>
    </source>
</evidence>
<proteinExistence type="inferred from homology"/>
<protein>
    <recommendedName>
        <fullName evidence="4">NAD(+) diphosphatase</fullName>
        <ecNumber evidence="4">3.6.1.22</ecNumber>
    </recommendedName>
</protein>
<dbReference type="InterPro" id="IPR050241">
    <property type="entry name" value="NAD-cap_RNA_hydrolase_NudC"/>
</dbReference>
<evidence type="ECO:0000256" key="7">
    <source>
        <dbReference type="ARBA" id="ARBA00022842"/>
    </source>
</evidence>
<keyword evidence="5" id="KW-0479">Metal-binding</keyword>
<gene>
    <name evidence="11" type="ORF">METZ01_LOCUS253144</name>
</gene>
<evidence type="ECO:0000256" key="9">
    <source>
        <dbReference type="ARBA" id="ARBA00023679"/>
    </source>
</evidence>
<dbReference type="NCBIfam" id="NF001299">
    <property type="entry name" value="PRK00241.1"/>
    <property type="match status" value="1"/>
</dbReference>
<dbReference type="GO" id="GO:0035529">
    <property type="term" value="F:NADH pyrophosphatase activity"/>
    <property type="evidence" value="ECO:0007669"/>
    <property type="project" value="TreeGrafter"/>
</dbReference>
<sequence>MGKLLKFAGNKINRLEVERREEEWIKQKFKDPKSKVIIYFKSKILIRNNNHKISIKFISLDQLNKISEKLEYYLIGSLDGETYLTSDLSKLSEKSVNLLLTSKDEFIDCRTAGEKLSQQEGGLISQSKSQLEWNLKNSFCGICGGKTKVGRGGQVRKCLKCNTEHFPRTDPVIITLVINGDYCLLGQSKGRLSRLNIYSALAGFVDQGESIEEAVAREIMEESGIEIEEVKYYASQPWPFPWSLMIGCHAKAKTKNINYDEYEMLSVKWFHKDEIIKALNGENDNLAVPGSIAIAHHLIKAWAYGEV</sequence>
<dbReference type="InterPro" id="IPR000086">
    <property type="entry name" value="NUDIX_hydrolase_dom"/>
</dbReference>
<dbReference type="GO" id="GO:0046872">
    <property type="term" value="F:metal ion binding"/>
    <property type="evidence" value="ECO:0007669"/>
    <property type="project" value="UniProtKB-KW"/>
</dbReference>
<evidence type="ECO:0000259" key="10">
    <source>
        <dbReference type="PROSITE" id="PS51462"/>
    </source>
</evidence>
<evidence type="ECO:0000256" key="6">
    <source>
        <dbReference type="ARBA" id="ARBA00022801"/>
    </source>
</evidence>
<dbReference type="EC" id="3.6.1.22" evidence="4"/>
<keyword evidence="8" id="KW-0520">NAD</keyword>
<comment type="similarity">
    <text evidence="3">Belongs to the Nudix hydrolase family. NudC subfamily.</text>
</comment>
<reference evidence="11" key="1">
    <citation type="submission" date="2018-05" db="EMBL/GenBank/DDBJ databases">
        <authorList>
            <person name="Lanie J.A."/>
            <person name="Ng W.-L."/>
            <person name="Kazmierczak K.M."/>
            <person name="Andrzejewski T.M."/>
            <person name="Davidsen T.M."/>
            <person name="Wayne K.J."/>
            <person name="Tettelin H."/>
            <person name="Glass J.I."/>
            <person name="Rusch D."/>
            <person name="Podicherti R."/>
            <person name="Tsui H.-C.T."/>
            <person name="Winkler M.E."/>
        </authorList>
    </citation>
    <scope>NUCLEOTIDE SEQUENCE</scope>
</reference>
<comment type="cofactor">
    <cofactor evidence="2">
        <name>Zn(2+)</name>
        <dbReference type="ChEBI" id="CHEBI:29105"/>
    </cofactor>
</comment>
<dbReference type="GO" id="GO:0006742">
    <property type="term" value="P:NADP+ catabolic process"/>
    <property type="evidence" value="ECO:0007669"/>
    <property type="project" value="TreeGrafter"/>
</dbReference>
<feature type="domain" description="Nudix hydrolase" evidence="10">
    <location>
        <begin position="167"/>
        <end position="293"/>
    </location>
</feature>
<dbReference type="AlphaFoldDB" id="A0A382IKU8"/>
<dbReference type="InterPro" id="IPR015797">
    <property type="entry name" value="NUDIX_hydrolase-like_dom_sf"/>
</dbReference>
<comment type="cofactor">
    <cofactor evidence="1">
        <name>Mg(2+)</name>
        <dbReference type="ChEBI" id="CHEBI:18420"/>
    </cofactor>
</comment>
<comment type="catalytic activity">
    <reaction evidence="9">
        <text>a 5'-end NAD(+)-phospho-ribonucleoside in mRNA + H2O = a 5'-end phospho-adenosine-phospho-ribonucleoside in mRNA + beta-nicotinamide D-ribonucleotide + 2 H(+)</text>
        <dbReference type="Rhea" id="RHEA:60876"/>
        <dbReference type="Rhea" id="RHEA-COMP:15698"/>
        <dbReference type="Rhea" id="RHEA-COMP:15719"/>
        <dbReference type="ChEBI" id="CHEBI:14649"/>
        <dbReference type="ChEBI" id="CHEBI:15377"/>
        <dbReference type="ChEBI" id="CHEBI:15378"/>
        <dbReference type="ChEBI" id="CHEBI:144029"/>
        <dbReference type="ChEBI" id="CHEBI:144051"/>
    </reaction>
    <physiologicalReaction direction="left-to-right" evidence="9">
        <dbReference type="Rhea" id="RHEA:60877"/>
    </physiologicalReaction>
</comment>
<dbReference type="InterPro" id="IPR015376">
    <property type="entry name" value="Znr_NADH_PPase"/>
</dbReference>
<dbReference type="InterPro" id="IPR020084">
    <property type="entry name" value="NUDIX_hydrolase_CS"/>
</dbReference>
<dbReference type="Gene3D" id="3.90.79.20">
    <property type="match status" value="1"/>
</dbReference>
<accession>A0A382IKU8</accession>
<dbReference type="SUPFAM" id="SSF55811">
    <property type="entry name" value="Nudix"/>
    <property type="match status" value="1"/>
</dbReference>
<evidence type="ECO:0000256" key="5">
    <source>
        <dbReference type="ARBA" id="ARBA00022723"/>
    </source>
</evidence>
<dbReference type="PROSITE" id="PS00893">
    <property type="entry name" value="NUDIX_BOX"/>
    <property type="match status" value="1"/>
</dbReference>
<dbReference type="EMBL" id="UINC01068032">
    <property type="protein sequence ID" value="SVC00290.1"/>
    <property type="molecule type" value="Genomic_DNA"/>
</dbReference>
<keyword evidence="7" id="KW-0460">Magnesium</keyword>
<dbReference type="PANTHER" id="PTHR42904:SF6">
    <property type="entry name" value="NAD-CAPPED RNA HYDROLASE NUDT12"/>
    <property type="match status" value="1"/>
</dbReference>
<dbReference type="PANTHER" id="PTHR42904">
    <property type="entry name" value="NUDIX HYDROLASE, NUDC SUBFAMILY"/>
    <property type="match status" value="1"/>
</dbReference>
<dbReference type="Pfam" id="PF09297">
    <property type="entry name" value="Zn_ribbon_NUD"/>
    <property type="match status" value="1"/>
</dbReference>
<evidence type="ECO:0000256" key="3">
    <source>
        <dbReference type="ARBA" id="ARBA00009595"/>
    </source>
</evidence>
<keyword evidence="6" id="KW-0378">Hydrolase</keyword>
<evidence type="ECO:0000313" key="11">
    <source>
        <dbReference type="EMBL" id="SVC00290.1"/>
    </source>
</evidence>
<dbReference type="CDD" id="cd03429">
    <property type="entry name" value="NUDIX_NADH_pyrophosphatase_Nudt13"/>
    <property type="match status" value="1"/>
</dbReference>
<dbReference type="PROSITE" id="PS51462">
    <property type="entry name" value="NUDIX"/>
    <property type="match status" value="1"/>
</dbReference>
<name>A0A382IKU8_9ZZZZ</name>
<dbReference type="InterPro" id="IPR049734">
    <property type="entry name" value="NudC-like_C"/>
</dbReference>
<evidence type="ECO:0000256" key="8">
    <source>
        <dbReference type="ARBA" id="ARBA00023027"/>
    </source>
</evidence>
<organism evidence="11">
    <name type="scientific">marine metagenome</name>
    <dbReference type="NCBI Taxonomy" id="408172"/>
    <lineage>
        <taxon>unclassified sequences</taxon>
        <taxon>metagenomes</taxon>
        <taxon>ecological metagenomes</taxon>
    </lineage>
</organism>
<evidence type="ECO:0000256" key="1">
    <source>
        <dbReference type="ARBA" id="ARBA00001946"/>
    </source>
</evidence>
<dbReference type="GO" id="GO:0005829">
    <property type="term" value="C:cytosol"/>
    <property type="evidence" value="ECO:0007669"/>
    <property type="project" value="TreeGrafter"/>
</dbReference>
<dbReference type="Pfam" id="PF00293">
    <property type="entry name" value="NUDIX"/>
    <property type="match status" value="1"/>
</dbReference>
<dbReference type="GO" id="GO:0019677">
    <property type="term" value="P:NAD+ catabolic process"/>
    <property type="evidence" value="ECO:0007669"/>
    <property type="project" value="TreeGrafter"/>
</dbReference>
<evidence type="ECO:0000256" key="4">
    <source>
        <dbReference type="ARBA" id="ARBA00012381"/>
    </source>
</evidence>
<dbReference type="GO" id="GO:0005777">
    <property type="term" value="C:peroxisome"/>
    <property type="evidence" value="ECO:0007669"/>
    <property type="project" value="TreeGrafter"/>
</dbReference>